<dbReference type="InParanoid" id="A0A0V0Z2N3"/>
<keyword evidence="2" id="KW-1185">Reference proteome</keyword>
<evidence type="ECO:0000313" key="2">
    <source>
        <dbReference type="Proteomes" id="UP000054776"/>
    </source>
</evidence>
<comment type="caution">
    <text evidence="1">The sequence shown here is derived from an EMBL/GenBank/DDBJ whole genome shotgun (WGS) entry which is preliminary data.</text>
</comment>
<protein>
    <submittedName>
        <fullName evidence="1">Uncharacterized protein</fullName>
    </submittedName>
</protein>
<dbReference type="Proteomes" id="UP000054776">
    <property type="component" value="Unassembled WGS sequence"/>
</dbReference>
<sequence length="32" mass="3860">MKQYLRVRNSFETAQILTYKLKNTKSMLPKID</sequence>
<proteinExistence type="predicted"/>
<reference evidence="1 2" key="1">
    <citation type="submission" date="2015-01" db="EMBL/GenBank/DDBJ databases">
        <title>Evolution of Trichinella species and genotypes.</title>
        <authorList>
            <person name="Korhonen P.K."/>
            <person name="Edoardo P."/>
            <person name="Giuseppe L.R."/>
            <person name="Gasser R.B."/>
        </authorList>
    </citation>
    <scope>NUCLEOTIDE SEQUENCE [LARGE SCALE GENOMIC DNA]</scope>
    <source>
        <strain evidence="1">ISS3</strain>
    </source>
</reference>
<name>A0A0V0Z2N3_TRISP</name>
<dbReference type="AlphaFoldDB" id="A0A0V0Z2N3"/>
<gene>
    <name evidence="1" type="ORF">T01_8936</name>
</gene>
<dbReference type="EMBL" id="JYDH01003022">
    <property type="protein sequence ID" value="KRY06702.1"/>
    <property type="molecule type" value="Genomic_DNA"/>
</dbReference>
<organism evidence="1 2">
    <name type="scientific">Trichinella spiralis</name>
    <name type="common">Trichina worm</name>
    <dbReference type="NCBI Taxonomy" id="6334"/>
    <lineage>
        <taxon>Eukaryota</taxon>
        <taxon>Metazoa</taxon>
        <taxon>Ecdysozoa</taxon>
        <taxon>Nematoda</taxon>
        <taxon>Enoplea</taxon>
        <taxon>Dorylaimia</taxon>
        <taxon>Trichinellida</taxon>
        <taxon>Trichinellidae</taxon>
        <taxon>Trichinella</taxon>
    </lineage>
</organism>
<evidence type="ECO:0000313" key="1">
    <source>
        <dbReference type="EMBL" id="KRY06702.1"/>
    </source>
</evidence>
<accession>A0A0V0Z2N3</accession>